<keyword evidence="1" id="KW-1133">Transmembrane helix</keyword>
<accession>X5GKQ7</accession>
<dbReference type="RefSeq" id="WP_044195448.1">
    <property type="nucleotide sequence ID" value="NZ_CP007474.1"/>
</dbReference>
<proteinExistence type="predicted"/>
<dbReference type="AlphaFoldDB" id="X5GKQ7"/>
<gene>
    <name evidence="2" type="ORF">EHF_0861</name>
</gene>
<keyword evidence="1" id="KW-0472">Membrane</keyword>
<feature type="transmembrane region" description="Helical" evidence="1">
    <location>
        <begin position="12"/>
        <end position="33"/>
    </location>
</feature>
<keyword evidence="3" id="KW-1185">Reference proteome</keyword>
<evidence type="ECO:0000313" key="2">
    <source>
        <dbReference type="EMBL" id="AHX04731.1"/>
    </source>
</evidence>
<dbReference type="KEGG" id="ehh:EHF_0861"/>
<keyword evidence="1" id="KW-0812">Transmembrane</keyword>
<evidence type="ECO:0000256" key="1">
    <source>
        <dbReference type="SAM" id="Phobius"/>
    </source>
</evidence>
<dbReference type="EMBL" id="CP007474">
    <property type="protein sequence ID" value="AHX04731.1"/>
    <property type="molecule type" value="Genomic_DNA"/>
</dbReference>
<sequence>MLAVKAMVYNSCYIITKSVGVQAGFISLIMYHVLRLVFVLSKKIFLYWCWMLAVKAMVCNSCLLYYYKSSGV</sequence>
<dbReference type="HOGENOM" id="CLU_2715980_0_0_5"/>
<evidence type="ECO:0000313" key="3">
    <source>
        <dbReference type="Proteomes" id="UP000023762"/>
    </source>
</evidence>
<name>X5GKQ7_9RICK</name>
<protein>
    <submittedName>
        <fullName evidence="2">Putative membrane protein</fullName>
    </submittedName>
</protein>
<organism evidence="2 3">
    <name type="scientific">Ehrlichia japonica</name>
    <dbReference type="NCBI Taxonomy" id="391036"/>
    <lineage>
        <taxon>Bacteria</taxon>
        <taxon>Pseudomonadati</taxon>
        <taxon>Pseudomonadota</taxon>
        <taxon>Alphaproteobacteria</taxon>
        <taxon>Rickettsiales</taxon>
        <taxon>Anaplasmataceae</taxon>
        <taxon>Ehrlichia</taxon>
    </lineage>
</organism>
<reference evidence="2 3" key="1">
    <citation type="submission" date="2014-03" db="EMBL/GenBank/DDBJ databases">
        <title>Sequencing and Comparison of Genomes and Transcriptome Profiles of Human Ehrlichiosis Agents.</title>
        <authorList>
            <person name="Lin M."/>
            <person name="Daugherty S.C."/>
            <person name="Nagaraj S."/>
            <person name="Cheng Z."/>
            <person name="Xiong Q."/>
            <person name="Lin F.-Y."/>
            <person name="Sengamalay N."/>
            <person name="Ott S."/>
            <person name="Godinez A."/>
            <person name="Tallon L.J."/>
            <person name="Sadzewicz L."/>
            <person name="Fraser C.M."/>
            <person name="Dunning Hotopp J.C."/>
            <person name="Rikihisa Y."/>
        </authorList>
    </citation>
    <scope>NUCLEOTIDE SEQUENCE [LARGE SCALE GENOMIC DNA]</scope>
    <source>
        <strain evidence="2 3">HF</strain>
    </source>
</reference>
<dbReference type="Proteomes" id="UP000023762">
    <property type="component" value="Chromosome"/>
</dbReference>
<feature type="transmembrane region" description="Helical" evidence="1">
    <location>
        <begin position="45"/>
        <end position="67"/>
    </location>
</feature>